<name>A0ABN9Q1A9_9DINO</name>
<evidence type="ECO:0000313" key="3">
    <source>
        <dbReference type="Proteomes" id="UP001189429"/>
    </source>
</evidence>
<accession>A0ABN9Q1A9</accession>
<sequence length="866" mass="89150">RAAGQLALTDDVAILTPDDMVCAGRLLAAGPDIAAVRFSAARRPPPPGIALEATYRFGRAPSAAREAAWLAAATAEADAEFAGRHPGVAAPAGGTLVHISGGLLPAAGLAAGAAGPLVAGPAGGAALPAAGAVVAAGPPPSGARAAAIVAPAAALVAPPPPPVAAAAAAPIAAGPSPPSALRWARPGRTTAGPPSAFAGEALQGWAWVVAEDVGTFSFGTVVQAAPMSGVVPSAHCGRRVVVILAGGIGGMSFLLEEWRRADFVNRWRGSGARMLARMPGPTAPRSWLSAMEVAKEIADPGFTFVLRRSTAWCVSWLFVRVDQSSIMRRGSLASVAPPTSAFSRTVSARRREQDSSQRKLPMEELAAFVGGAGAASQPGSMMCPVLFDVVGMGLERVGRLEESARKLRGEEKAACRAKDLDGRLGGAGAERPRDIRPPPAPAAADSGGGAGGLPGASTARRRCLGRIADSVLRLGPSLGDLQSLPAPWELRATLPCDGSLSTGAEAIDVLQLSLPPTGNAPARLGRSLGPEDFLRVLRDERGHARPLALRGFVGEAARRRGHRPGALLGVIDGVGLFSAPKKSGAQRLVVGSGHSEFWLGALAGVHLAAGAALAAVEFPGGADPWAVSADVADASLDVELPLAWRPRAALPPIDEWRLGRSAGRGRRRPRARVVGRQICPNLLVGSRFEYVDEIAALSPGAASAQQSEGATQASSCGRVVSPVREELAALQAAQLLGRGIDSGGGAAAPVPRQAPRLTLAARALFATPKVSAQQVGQVVGRGAFLFMAGRPLLSVFSAVYRFVAQVNEAPRAWWPGVGRELTRAMGVAPLALDRGRVDQMFERNLHRHEISLGNLIRLHELQRNPQ</sequence>
<organism evidence="2 3">
    <name type="scientific">Prorocentrum cordatum</name>
    <dbReference type="NCBI Taxonomy" id="2364126"/>
    <lineage>
        <taxon>Eukaryota</taxon>
        <taxon>Sar</taxon>
        <taxon>Alveolata</taxon>
        <taxon>Dinophyceae</taxon>
        <taxon>Prorocentrales</taxon>
        <taxon>Prorocentraceae</taxon>
        <taxon>Prorocentrum</taxon>
    </lineage>
</organism>
<feature type="region of interest" description="Disordered" evidence="1">
    <location>
        <begin position="418"/>
        <end position="456"/>
    </location>
</feature>
<comment type="caution">
    <text evidence="2">The sequence shown here is derived from an EMBL/GenBank/DDBJ whole genome shotgun (WGS) entry which is preliminary data.</text>
</comment>
<reference evidence="2" key="1">
    <citation type="submission" date="2023-10" db="EMBL/GenBank/DDBJ databases">
        <authorList>
            <person name="Chen Y."/>
            <person name="Shah S."/>
            <person name="Dougan E. K."/>
            <person name="Thang M."/>
            <person name="Chan C."/>
        </authorList>
    </citation>
    <scope>NUCLEOTIDE SEQUENCE [LARGE SCALE GENOMIC DNA]</scope>
</reference>
<proteinExistence type="predicted"/>
<protein>
    <submittedName>
        <fullName evidence="2">Uncharacterized protein</fullName>
    </submittedName>
</protein>
<feature type="non-terminal residue" evidence="2">
    <location>
        <position position="866"/>
    </location>
</feature>
<feature type="non-terminal residue" evidence="2">
    <location>
        <position position="1"/>
    </location>
</feature>
<evidence type="ECO:0000313" key="2">
    <source>
        <dbReference type="EMBL" id="CAK0797909.1"/>
    </source>
</evidence>
<gene>
    <name evidence="2" type="ORF">PCOR1329_LOCUS6839</name>
</gene>
<dbReference type="PANTHER" id="PTHR48125">
    <property type="entry name" value="LP07818P1"/>
    <property type="match status" value="1"/>
</dbReference>
<evidence type="ECO:0000256" key="1">
    <source>
        <dbReference type="SAM" id="MobiDB-lite"/>
    </source>
</evidence>
<dbReference type="EMBL" id="CAUYUJ010001842">
    <property type="protein sequence ID" value="CAK0797909.1"/>
    <property type="molecule type" value="Genomic_DNA"/>
</dbReference>
<dbReference type="Proteomes" id="UP001189429">
    <property type="component" value="Unassembled WGS sequence"/>
</dbReference>
<keyword evidence="3" id="KW-1185">Reference proteome</keyword>
<dbReference type="PANTHER" id="PTHR48125:SF10">
    <property type="entry name" value="OS12G0136300 PROTEIN"/>
    <property type="match status" value="1"/>
</dbReference>